<dbReference type="Gene3D" id="3.40.50.1980">
    <property type="entry name" value="Nitrogenase molybdenum iron protein domain"/>
    <property type="match status" value="1"/>
</dbReference>
<evidence type="ECO:0000259" key="2">
    <source>
        <dbReference type="PROSITE" id="PS50983"/>
    </source>
</evidence>
<evidence type="ECO:0000256" key="1">
    <source>
        <dbReference type="ARBA" id="ARBA00008814"/>
    </source>
</evidence>
<dbReference type="Proteomes" id="UP000637695">
    <property type="component" value="Unassembled WGS sequence"/>
</dbReference>
<comment type="similarity">
    <text evidence="1">Belongs to the bacterial solute-binding protein 8 family.</text>
</comment>
<dbReference type="InterPro" id="IPR050902">
    <property type="entry name" value="ABC_Transporter_SBP"/>
</dbReference>
<reference evidence="3" key="2">
    <citation type="submission" date="2020-09" db="EMBL/GenBank/DDBJ databases">
        <authorList>
            <person name="Sun Q."/>
            <person name="Ohkuma M."/>
        </authorList>
    </citation>
    <scope>NUCLEOTIDE SEQUENCE</scope>
    <source>
        <strain evidence="3">JCM 18487</strain>
    </source>
</reference>
<dbReference type="InterPro" id="IPR002491">
    <property type="entry name" value="ABC_transptr_periplasmic_BD"/>
</dbReference>
<sequence>MYPERIVCLAAEVPEILHALGALDRVVGISAFTTRPPEALSLPKVGGFSHASVERILSVRPQVAILTSTVQCHLAAQLAQAGVTVIHLNPHRLDTDSAPRRSLVNWKSE</sequence>
<evidence type="ECO:0000313" key="4">
    <source>
        <dbReference type="Proteomes" id="UP000637695"/>
    </source>
</evidence>
<name>A0A917KGW6_9BACL</name>
<dbReference type="PANTHER" id="PTHR30535">
    <property type="entry name" value="VITAMIN B12-BINDING PROTEIN"/>
    <property type="match status" value="1"/>
</dbReference>
<keyword evidence="4" id="KW-1185">Reference proteome</keyword>
<evidence type="ECO:0000313" key="3">
    <source>
        <dbReference type="EMBL" id="GGJ13224.1"/>
    </source>
</evidence>
<reference evidence="3" key="1">
    <citation type="journal article" date="2014" name="Int. J. Syst. Evol. Microbiol.">
        <title>Complete genome sequence of Corynebacterium casei LMG S-19264T (=DSM 44701T), isolated from a smear-ripened cheese.</title>
        <authorList>
            <consortium name="US DOE Joint Genome Institute (JGI-PGF)"/>
            <person name="Walter F."/>
            <person name="Albersmeier A."/>
            <person name="Kalinowski J."/>
            <person name="Ruckert C."/>
        </authorList>
    </citation>
    <scope>NUCLEOTIDE SEQUENCE</scope>
    <source>
        <strain evidence="3">JCM 18487</strain>
    </source>
</reference>
<comment type="caution">
    <text evidence="3">The sequence shown here is derived from an EMBL/GenBank/DDBJ whole genome shotgun (WGS) entry which is preliminary data.</text>
</comment>
<dbReference type="AlphaFoldDB" id="A0A917KGW6"/>
<dbReference type="PANTHER" id="PTHR30535:SF34">
    <property type="entry name" value="MOLYBDATE-BINDING PROTEIN MOLA"/>
    <property type="match status" value="1"/>
</dbReference>
<protein>
    <recommendedName>
        <fullName evidence="2">Fe/B12 periplasmic-binding domain-containing protein</fullName>
    </recommendedName>
</protein>
<dbReference type="RefSeq" id="WP_188883287.1">
    <property type="nucleotide sequence ID" value="NZ_BMOY01000051.1"/>
</dbReference>
<dbReference type="PROSITE" id="PS50983">
    <property type="entry name" value="FE_B12_PBP"/>
    <property type="match status" value="1"/>
</dbReference>
<dbReference type="GO" id="GO:0071281">
    <property type="term" value="P:cellular response to iron ion"/>
    <property type="evidence" value="ECO:0007669"/>
    <property type="project" value="TreeGrafter"/>
</dbReference>
<feature type="domain" description="Fe/B12 periplasmic-binding" evidence="2">
    <location>
        <begin position="5"/>
        <end position="109"/>
    </location>
</feature>
<dbReference type="EMBL" id="BMOY01000051">
    <property type="protein sequence ID" value="GGJ13224.1"/>
    <property type="molecule type" value="Genomic_DNA"/>
</dbReference>
<proteinExistence type="inferred from homology"/>
<dbReference type="SUPFAM" id="SSF53807">
    <property type="entry name" value="Helical backbone' metal receptor"/>
    <property type="match status" value="1"/>
</dbReference>
<accession>A0A917KGW6</accession>
<gene>
    <name evidence="3" type="ORF">GCM10010885_23140</name>
</gene>
<dbReference type="Pfam" id="PF01497">
    <property type="entry name" value="Peripla_BP_2"/>
    <property type="match status" value="1"/>
</dbReference>
<organism evidence="3 4">
    <name type="scientific">Alicyclobacillus cellulosilyticus</name>
    <dbReference type="NCBI Taxonomy" id="1003997"/>
    <lineage>
        <taxon>Bacteria</taxon>
        <taxon>Bacillati</taxon>
        <taxon>Bacillota</taxon>
        <taxon>Bacilli</taxon>
        <taxon>Bacillales</taxon>
        <taxon>Alicyclobacillaceae</taxon>
        <taxon>Alicyclobacillus</taxon>
    </lineage>
</organism>